<dbReference type="PANTHER" id="PTHR48111">
    <property type="entry name" value="REGULATOR OF RPOS"/>
    <property type="match status" value="1"/>
</dbReference>
<dbReference type="SMART" id="SM00448">
    <property type="entry name" value="REC"/>
    <property type="match status" value="1"/>
</dbReference>
<evidence type="ECO:0000259" key="5">
    <source>
        <dbReference type="PROSITE" id="PS51755"/>
    </source>
</evidence>
<dbReference type="Gene3D" id="3.40.50.2300">
    <property type="match status" value="1"/>
</dbReference>
<dbReference type="Pfam" id="PF00072">
    <property type="entry name" value="Response_reg"/>
    <property type="match status" value="1"/>
</dbReference>
<dbReference type="GO" id="GO:0032993">
    <property type="term" value="C:protein-DNA complex"/>
    <property type="evidence" value="ECO:0007669"/>
    <property type="project" value="TreeGrafter"/>
</dbReference>
<keyword evidence="7" id="KW-1185">Reference proteome</keyword>
<dbReference type="AlphaFoldDB" id="A0AAF1KFN2"/>
<organism evidence="6 7">
    <name type="scientific">Rhizobium tumorigenes</name>
    <dbReference type="NCBI Taxonomy" id="2041385"/>
    <lineage>
        <taxon>Bacteria</taxon>
        <taxon>Pseudomonadati</taxon>
        <taxon>Pseudomonadota</taxon>
        <taxon>Alphaproteobacteria</taxon>
        <taxon>Hyphomicrobiales</taxon>
        <taxon>Rhizobiaceae</taxon>
        <taxon>Rhizobium/Agrobacterium group</taxon>
        <taxon>Rhizobium</taxon>
    </lineage>
</organism>
<feature type="DNA-binding region" description="OmpR/PhoB-type" evidence="3">
    <location>
        <begin position="124"/>
        <end position="222"/>
    </location>
</feature>
<feature type="modified residue" description="4-aspartylphosphate" evidence="2">
    <location>
        <position position="51"/>
    </location>
</feature>
<dbReference type="GO" id="GO:0000156">
    <property type="term" value="F:phosphorelay response regulator activity"/>
    <property type="evidence" value="ECO:0007669"/>
    <property type="project" value="TreeGrafter"/>
</dbReference>
<dbReference type="SUPFAM" id="SSF52172">
    <property type="entry name" value="CheY-like"/>
    <property type="match status" value="1"/>
</dbReference>
<accession>A0AAF1KFN2</accession>
<dbReference type="GO" id="GO:0005829">
    <property type="term" value="C:cytosol"/>
    <property type="evidence" value="ECO:0007669"/>
    <property type="project" value="TreeGrafter"/>
</dbReference>
<dbReference type="InterPro" id="IPR011006">
    <property type="entry name" value="CheY-like_superfamily"/>
</dbReference>
<feature type="domain" description="Response regulatory" evidence="4">
    <location>
        <begin position="2"/>
        <end position="116"/>
    </location>
</feature>
<dbReference type="KEGG" id="rtu:PR017_26275"/>
<dbReference type="RefSeq" id="WP_111221038.1">
    <property type="nucleotide sequence ID" value="NZ_CP117259.1"/>
</dbReference>
<dbReference type="InterPro" id="IPR001867">
    <property type="entry name" value="OmpR/PhoB-type_DNA-bd"/>
</dbReference>
<gene>
    <name evidence="6" type="ORF">PR017_26275</name>
</gene>
<name>A0AAF1KFN2_9HYPH</name>
<dbReference type="PROSITE" id="PS50110">
    <property type="entry name" value="RESPONSE_REGULATORY"/>
    <property type="match status" value="1"/>
</dbReference>
<dbReference type="Gene3D" id="6.10.250.690">
    <property type="match status" value="1"/>
</dbReference>
<dbReference type="Pfam" id="PF00486">
    <property type="entry name" value="Trans_reg_C"/>
    <property type="match status" value="1"/>
</dbReference>
<evidence type="ECO:0000256" key="2">
    <source>
        <dbReference type="PROSITE-ProRule" id="PRU00169"/>
    </source>
</evidence>
<dbReference type="PANTHER" id="PTHR48111:SF36">
    <property type="entry name" value="TRANSCRIPTIONAL REGULATORY PROTEIN CUTR"/>
    <property type="match status" value="1"/>
</dbReference>
<reference evidence="6 7" key="1">
    <citation type="journal article" date="2018" name="Sci. Rep.">
        <title>Rhizobium tumorigenes sp. nov., a novel plant tumorigenic bacterium isolated from cane gall tumors on thornless blackberry.</title>
        <authorList>
            <person name="Kuzmanovi N."/>
            <person name="Smalla K."/>
            <person name="Gronow S."/>
            <person name="PuBawska J."/>
        </authorList>
    </citation>
    <scope>NUCLEOTIDE SEQUENCE [LARGE SCALE GENOMIC DNA]</scope>
    <source>
        <strain evidence="6 7">1078</strain>
    </source>
</reference>
<protein>
    <submittedName>
        <fullName evidence="6">Response regulator transcription factor</fullName>
    </submittedName>
</protein>
<keyword evidence="6" id="KW-0614">Plasmid</keyword>
<keyword evidence="1 3" id="KW-0238">DNA-binding</keyword>
<evidence type="ECO:0000256" key="1">
    <source>
        <dbReference type="ARBA" id="ARBA00023125"/>
    </source>
</evidence>
<proteinExistence type="predicted"/>
<dbReference type="SMART" id="SM00862">
    <property type="entry name" value="Trans_reg_C"/>
    <property type="match status" value="1"/>
</dbReference>
<evidence type="ECO:0000313" key="6">
    <source>
        <dbReference type="EMBL" id="WFR99151.1"/>
    </source>
</evidence>
<keyword evidence="2" id="KW-0597">Phosphoprotein</keyword>
<dbReference type="CDD" id="cd00383">
    <property type="entry name" value="trans_reg_C"/>
    <property type="match status" value="1"/>
</dbReference>
<dbReference type="Proteomes" id="UP000249499">
    <property type="component" value="Plasmid unnamed2"/>
</dbReference>
<dbReference type="GO" id="GO:0000976">
    <property type="term" value="F:transcription cis-regulatory region binding"/>
    <property type="evidence" value="ECO:0007669"/>
    <property type="project" value="TreeGrafter"/>
</dbReference>
<dbReference type="InterPro" id="IPR036388">
    <property type="entry name" value="WH-like_DNA-bd_sf"/>
</dbReference>
<dbReference type="InterPro" id="IPR001789">
    <property type="entry name" value="Sig_transdc_resp-reg_receiver"/>
</dbReference>
<evidence type="ECO:0000313" key="7">
    <source>
        <dbReference type="Proteomes" id="UP000249499"/>
    </source>
</evidence>
<sequence>MRLLLVEDNSRLGKLTCGALKAAGFAADLFSNAEEAEAAMAVVAYDVIVLDLGLPDRDGASLLEPARRHAPSAPILILTARDDSSSVIDLLNRGADDYLCKPFVMDVLIARVRALLRRPGTMRTSVLSERNVELDPAQYRVRVGGHDLDISRRELSALELLMRRSSRVISRADFEESMYGFGEEVSSNAVEVLIHRLRRKLEGAGAEIEIHNLRGLGYMLAEKRP</sequence>
<feature type="domain" description="OmpR/PhoB-type" evidence="5">
    <location>
        <begin position="124"/>
        <end position="222"/>
    </location>
</feature>
<dbReference type="GO" id="GO:0006355">
    <property type="term" value="P:regulation of DNA-templated transcription"/>
    <property type="evidence" value="ECO:0007669"/>
    <property type="project" value="InterPro"/>
</dbReference>
<dbReference type="InterPro" id="IPR039420">
    <property type="entry name" value="WalR-like"/>
</dbReference>
<geneLocation type="plasmid" evidence="6 7">
    <name>unnamed2</name>
</geneLocation>
<dbReference type="PROSITE" id="PS51755">
    <property type="entry name" value="OMPR_PHOB"/>
    <property type="match status" value="1"/>
</dbReference>
<dbReference type="Gene3D" id="1.10.10.10">
    <property type="entry name" value="Winged helix-like DNA-binding domain superfamily/Winged helix DNA-binding domain"/>
    <property type="match status" value="1"/>
</dbReference>
<dbReference type="EMBL" id="CP117259">
    <property type="protein sequence ID" value="WFR99151.1"/>
    <property type="molecule type" value="Genomic_DNA"/>
</dbReference>
<reference evidence="7" key="2">
    <citation type="journal article" date="2023" name="MicrobiologyOpen">
        <title>Genomics of the tumorigenes clade of the family Rhizobiaceae and description of Rhizobium rhododendri sp. nov.</title>
        <authorList>
            <person name="Kuzmanovic N."/>
            <person name="diCenzo G.C."/>
            <person name="Bunk B."/>
            <person name="Sproeer C."/>
            <person name="Fruehling A."/>
            <person name="Neumann-Schaal M."/>
            <person name="Overmann J."/>
            <person name="Smalla K."/>
        </authorList>
    </citation>
    <scope>NUCLEOTIDE SEQUENCE [LARGE SCALE GENOMIC DNA]</scope>
    <source>
        <strain evidence="7">1078</strain>
        <plasmid evidence="7">unnamed2</plasmid>
    </source>
</reference>
<evidence type="ECO:0000256" key="3">
    <source>
        <dbReference type="PROSITE-ProRule" id="PRU01091"/>
    </source>
</evidence>
<evidence type="ECO:0000259" key="4">
    <source>
        <dbReference type="PROSITE" id="PS50110"/>
    </source>
</evidence>